<evidence type="ECO:0000313" key="2">
    <source>
        <dbReference type="EMBL" id="JAD55637.1"/>
    </source>
</evidence>
<dbReference type="AlphaFoldDB" id="A0A0A9B8N9"/>
<sequence>MSPSGSLGTCPGTAAPAAPAPARRHLSPPRSRPWPLACWYERAWERQSGV</sequence>
<accession>A0A0A9B8N9</accession>
<protein>
    <submittedName>
        <fullName evidence="2">Uncharacterized protein</fullName>
    </submittedName>
</protein>
<evidence type="ECO:0000256" key="1">
    <source>
        <dbReference type="SAM" id="MobiDB-lite"/>
    </source>
</evidence>
<name>A0A0A9B8N9_ARUDO</name>
<dbReference type="EMBL" id="GBRH01242258">
    <property type="protein sequence ID" value="JAD55637.1"/>
    <property type="molecule type" value="Transcribed_RNA"/>
</dbReference>
<feature type="region of interest" description="Disordered" evidence="1">
    <location>
        <begin position="1"/>
        <end position="34"/>
    </location>
</feature>
<organism evidence="2">
    <name type="scientific">Arundo donax</name>
    <name type="common">Giant reed</name>
    <name type="synonym">Donax arundinaceus</name>
    <dbReference type="NCBI Taxonomy" id="35708"/>
    <lineage>
        <taxon>Eukaryota</taxon>
        <taxon>Viridiplantae</taxon>
        <taxon>Streptophyta</taxon>
        <taxon>Embryophyta</taxon>
        <taxon>Tracheophyta</taxon>
        <taxon>Spermatophyta</taxon>
        <taxon>Magnoliopsida</taxon>
        <taxon>Liliopsida</taxon>
        <taxon>Poales</taxon>
        <taxon>Poaceae</taxon>
        <taxon>PACMAD clade</taxon>
        <taxon>Arundinoideae</taxon>
        <taxon>Arundineae</taxon>
        <taxon>Arundo</taxon>
    </lineage>
</organism>
<reference evidence="2" key="2">
    <citation type="journal article" date="2015" name="Data Brief">
        <title>Shoot transcriptome of the giant reed, Arundo donax.</title>
        <authorList>
            <person name="Barrero R.A."/>
            <person name="Guerrero F.D."/>
            <person name="Moolhuijzen P."/>
            <person name="Goolsby J.A."/>
            <person name="Tidwell J."/>
            <person name="Bellgard S.E."/>
            <person name="Bellgard M.I."/>
        </authorList>
    </citation>
    <scope>NUCLEOTIDE SEQUENCE</scope>
    <source>
        <tissue evidence="2">Shoot tissue taken approximately 20 cm above the soil surface</tissue>
    </source>
</reference>
<reference evidence="2" key="1">
    <citation type="submission" date="2014-09" db="EMBL/GenBank/DDBJ databases">
        <authorList>
            <person name="Magalhaes I.L.F."/>
            <person name="Oliveira U."/>
            <person name="Santos F.R."/>
            <person name="Vidigal T.H.D.A."/>
            <person name="Brescovit A.D."/>
            <person name="Santos A.J."/>
        </authorList>
    </citation>
    <scope>NUCLEOTIDE SEQUENCE</scope>
    <source>
        <tissue evidence="2">Shoot tissue taken approximately 20 cm above the soil surface</tissue>
    </source>
</reference>
<proteinExistence type="predicted"/>